<dbReference type="NCBIfam" id="TIGR00243">
    <property type="entry name" value="Dxr"/>
    <property type="match status" value="1"/>
</dbReference>
<feature type="binding site" evidence="9">
    <location>
        <position position="215"/>
    </location>
    <ligand>
        <name>1-deoxy-D-xylulose 5-phosphate</name>
        <dbReference type="ChEBI" id="CHEBI:57792"/>
    </ligand>
</feature>
<protein>
    <recommendedName>
        <fullName evidence="9">1-deoxy-D-xylulose 5-phosphate reductoisomerase</fullName>
        <shortName evidence="9">DXP reductoisomerase</shortName>
        <ecNumber evidence="9">1.1.1.267</ecNumber>
    </recommendedName>
    <alternativeName>
        <fullName evidence="9">1-deoxyxylulose-5-phosphate reductoisomerase</fullName>
    </alternativeName>
    <alternativeName>
        <fullName evidence="9">2-C-methyl-D-erythritol 4-phosphate synthase</fullName>
    </alternativeName>
</protein>
<dbReference type="PANTHER" id="PTHR30525:SF0">
    <property type="entry name" value="1-DEOXY-D-XYLULOSE 5-PHOSPHATE REDUCTOISOMERASE, CHLOROPLASTIC"/>
    <property type="match status" value="1"/>
</dbReference>
<keyword evidence="4 9" id="KW-0521">NADP</keyword>
<comment type="cofactor">
    <cofactor evidence="9">
        <name>Mg(2+)</name>
        <dbReference type="ChEBI" id="CHEBI:18420"/>
    </cofactor>
    <cofactor evidence="9">
        <name>Mn(2+)</name>
        <dbReference type="ChEBI" id="CHEBI:29035"/>
    </cofactor>
</comment>
<evidence type="ECO:0000259" key="12">
    <source>
        <dbReference type="Pfam" id="PF13288"/>
    </source>
</evidence>
<feature type="binding site" evidence="9">
    <location>
        <position position="219"/>
    </location>
    <ligand>
        <name>Mn(2+)</name>
        <dbReference type="ChEBI" id="CHEBI:29035"/>
    </ligand>
</feature>
<feature type="binding site" evidence="9">
    <location>
        <position position="148"/>
    </location>
    <ligand>
        <name>Mn(2+)</name>
        <dbReference type="ChEBI" id="CHEBI:29035"/>
    </ligand>
</feature>
<feature type="domain" description="1-deoxy-D-xylulose 5-phosphate reductoisomerase N-terminal" evidence="10">
    <location>
        <begin position="5"/>
        <end position="130"/>
    </location>
</feature>
<feature type="binding site" evidence="9">
    <location>
        <position position="39"/>
    </location>
    <ligand>
        <name>NADPH</name>
        <dbReference type="ChEBI" id="CHEBI:57783"/>
    </ligand>
</feature>
<dbReference type="SUPFAM" id="SSF55347">
    <property type="entry name" value="Glyceraldehyde-3-phosphate dehydrogenase-like, C-terminal domain"/>
    <property type="match status" value="1"/>
</dbReference>
<feature type="binding site" evidence="9">
    <location>
        <position position="197"/>
    </location>
    <ligand>
        <name>1-deoxy-D-xylulose 5-phosphate</name>
        <dbReference type="ChEBI" id="CHEBI:57792"/>
    </ligand>
</feature>
<feature type="binding site" evidence="9">
    <location>
        <position position="203"/>
    </location>
    <ligand>
        <name>NADPH</name>
        <dbReference type="ChEBI" id="CHEBI:57783"/>
    </ligand>
</feature>
<reference evidence="13 14" key="1">
    <citation type="submission" date="2022-11" db="EMBL/GenBank/DDBJ databases">
        <title>Host association and intracellularity evolved multiple times independently in the Rickettsiales.</title>
        <authorList>
            <person name="Castelli M."/>
            <person name="Nardi T."/>
            <person name="Gammuto L."/>
            <person name="Bellinzona G."/>
            <person name="Sabaneyeva E."/>
            <person name="Potekhin A."/>
            <person name="Serra V."/>
            <person name="Petroni G."/>
            <person name="Sassera D."/>
        </authorList>
    </citation>
    <scope>NUCLEOTIDE SEQUENCE [LARGE SCALE GENOMIC DNA]</scope>
    <source>
        <strain evidence="13 14">NDG2</strain>
    </source>
</reference>
<organism evidence="13 14">
    <name type="scientific">Candidatus Bandiella euplotis</name>
    <dbReference type="NCBI Taxonomy" id="1664265"/>
    <lineage>
        <taxon>Bacteria</taxon>
        <taxon>Pseudomonadati</taxon>
        <taxon>Pseudomonadota</taxon>
        <taxon>Alphaproteobacteria</taxon>
        <taxon>Rickettsiales</taxon>
        <taxon>Candidatus Midichloriaceae</taxon>
        <taxon>Candidatus Bandiella</taxon>
    </lineage>
</organism>
<feature type="binding site" evidence="9">
    <location>
        <position position="11"/>
    </location>
    <ligand>
        <name>NADPH</name>
        <dbReference type="ChEBI" id="CHEBI:57783"/>
    </ligand>
</feature>
<dbReference type="PROSITE" id="PS51257">
    <property type="entry name" value="PROKAR_LIPOPROTEIN"/>
    <property type="match status" value="1"/>
</dbReference>
<dbReference type="Pfam" id="PF02670">
    <property type="entry name" value="DXP_reductoisom"/>
    <property type="match status" value="1"/>
</dbReference>
<keyword evidence="3 9" id="KW-0479">Metal-binding</keyword>
<dbReference type="Gene3D" id="1.10.1740.10">
    <property type="match status" value="1"/>
</dbReference>
<dbReference type="InterPro" id="IPR013512">
    <property type="entry name" value="DXP_reductoisomerase_N"/>
</dbReference>
<feature type="binding site" evidence="9">
    <location>
        <position position="12"/>
    </location>
    <ligand>
        <name>NADPH</name>
        <dbReference type="ChEBI" id="CHEBI:57783"/>
    </ligand>
</feature>
<keyword evidence="5 9" id="KW-0560">Oxidoreductase</keyword>
<evidence type="ECO:0000256" key="5">
    <source>
        <dbReference type="ARBA" id="ARBA00023002"/>
    </source>
</evidence>
<comment type="function">
    <text evidence="9">Catalyzes the NADPH-dependent rearrangement and reduction of 1-deoxy-D-xylulose-5-phosphate (DXP) to 2-C-methyl-D-erythritol 4-phosphate (MEP).</text>
</comment>
<evidence type="ECO:0000256" key="2">
    <source>
        <dbReference type="ARBA" id="ARBA00006825"/>
    </source>
</evidence>
<keyword evidence="7 9" id="KW-0414">Isoprene biosynthesis</keyword>
<accession>A0ABZ0UJE1</accession>
<evidence type="ECO:0000256" key="6">
    <source>
        <dbReference type="ARBA" id="ARBA00023211"/>
    </source>
</evidence>
<evidence type="ECO:0000256" key="7">
    <source>
        <dbReference type="ARBA" id="ARBA00023229"/>
    </source>
</evidence>
<evidence type="ECO:0000256" key="3">
    <source>
        <dbReference type="ARBA" id="ARBA00022723"/>
    </source>
</evidence>
<dbReference type="InterPro" id="IPR036291">
    <property type="entry name" value="NAD(P)-bd_dom_sf"/>
</dbReference>
<dbReference type="Pfam" id="PF08436">
    <property type="entry name" value="DXP_redisom_C"/>
    <property type="match status" value="1"/>
</dbReference>
<proteinExistence type="inferred from homology"/>
<feature type="domain" description="1-deoxy-D-xylulose 5-phosphate reductoisomerase C-terminal" evidence="11">
    <location>
        <begin position="144"/>
        <end position="227"/>
    </location>
</feature>
<feature type="binding site" evidence="9">
    <location>
        <position position="150"/>
    </location>
    <ligand>
        <name>1-deoxy-D-xylulose 5-phosphate</name>
        <dbReference type="ChEBI" id="CHEBI:57792"/>
    </ligand>
</feature>
<feature type="binding site" evidence="9">
    <location>
        <position position="123"/>
    </location>
    <ligand>
        <name>1-deoxy-D-xylulose 5-phosphate</name>
        <dbReference type="ChEBI" id="CHEBI:57792"/>
    </ligand>
</feature>
<gene>
    <name evidence="9" type="primary">dxr</name>
    <name evidence="13" type="ORF">Bandiella_00327</name>
</gene>
<dbReference type="InterPro" id="IPR013644">
    <property type="entry name" value="DXP_reductoisomerase_C"/>
</dbReference>
<dbReference type="RefSeq" id="WP_323733096.1">
    <property type="nucleotide sequence ID" value="NZ_CP110820.1"/>
</dbReference>
<dbReference type="EMBL" id="CP110820">
    <property type="protein sequence ID" value="WPX96218.1"/>
    <property type="molecule type" value="Genomic_DNA"/>
</dbReference>
<feature type="binding site" evidence="9">
    <location>
        <position position="122"/>
    </location>
    <ligand>
        <name>NADPH</name>
        <dbReference type="ChEBI" id="CHEBI:57783"/>
    </ligand>
</feature>
<evidence type="ECO:0000256" key="4">
    <source>
        <dbReference type="ARBA" id="ARBA00022857"/>
    </source>
</evidence>
<feature type="binding site" evidence="9">
    <location>
        <position position="174"/>
    </location>
    <ligand>
        <name>1-deoxy-D-xylulose 5-phosphate</name>
        <dbReference type="ChEBI" id="CHEBI:57792"/>
    </ligand>
</feature>
<feature type="domain" description="DXP reductoisomerase C-terminal" evidence="12">
    <location>
        <begin position="259"/>
        <end position="370"/>
    </location>
</feature>
<dbReference type="Proteomes" id="UP001327219">
    <property type="component" value="Chromosome"/>
</dbReference>
<dbReference type="InterPro" id="IPR036169">
    <property type="entry name" value="DXPR_C_sf"/>
</dbReference>
<dbReference type="InterPro" id="IPR026877">
    <property type="entry name" value="DXPR_C"/>
</dbReference>
<dbReference type="HAMAP" id="MF_00183">
    <property type="entry name" value="DXP_reductoisom"/>
    <property type="match status" value="1"/>
</dbReference>
<evidence type="ECO:0000256" key="1">
    <source>
        <dbReference type="ARBA" id="ARBA00005094"/>
    </source>
</evidence>
<feature type="binding site" evidence="9">
    <location>
        <position position="14"/>
    </location>
    <ligand>
        <name>NADPH</name>
        <dbReference type="ChEBI" id="CHEBI:57783"/>
    </ligand>
</feature>
<dbReference type="SUPFAM" id="SSF69055">
    <property type="entry name" value="1-deoxy-D-xylulose-5-phosphate reductoisomerase, C-terminal domain"/>
    <property type="match status" value="1"/>
</dbReference>
<feature type="binding site" evidence="9">
    <location>
        <position position="149"/>
    </location>
    <ligand>
        <name>1-deoxy-D-xylulose 5-phosphate</name>
        <dbReference type="ChEBI" id="CHEBI:57792"/>
    </ligand>
</feature>
<dbReference type="Gene3D" id="3.40.50.720">
    <property type="entry name" value="NAD(P)-binding Rossmann-like Domain"/>
    <property type="match status" value="1"/>
</dbReference>
<dbReference type="PIRSF" id="PIRSF006205">
    <property type="entry name" value="Dxp_reductismrs"/>
    <property type="match status" value="1"/>
</dbReference>
<dbReference type="EC" id="1.1.1.267" evidence="9"/>
<feature type="binding site" evidence="9">
    <location>
        <position position="150"/>
    </location>
    <ligand>
        <name>Mn(2+)</name>
        <dbReference type="ChEBI" id="CHEBI:29035"/>
    </ligand>
</feature>
<dbReference type="Pfam" id="PF13288">
    <property type="entry name" value="DXPR_C"/>
    <property type="match status" value="1"/>
</dbReference>
<comment type="pathway">
    <text evidence="1 9">Isoprenoid biosynthesis; isopentenyl diphosphate biosynthesis via DXP pathway; isopentenyl diphosphate from 1-deoxy-D-xylulose 5-phosphate: step 1/6.</text>
</comment>
<keyword evidence="9" id="KW-0460">Magnesium</keyword>
<dbReference type="SUPFAM" id="SSF51735">
    <property type="entry name" value="NAD(P)-binding Rossmann-fold domains"/>
    <property type="match status" value="1"/>
</dbReference>
<evidence type="ECO:0000259" key="11">
    <source>
        <dbReference type="Pfam" id="PF08436"/>
    </source>
</evidence>
<comment type="catalytic activity">
    <reaction evidence="8">
        <text>2-C-methyl-D-erythritol 4-phosphate + NADP(+) = 1-deoxy-D-xylulose 5-phosphate + NADPH + H(+)</text>
        <dbReference type="Rhea" id="RHEA:13717"/>
        <dbReference type="ChEBI" id="CHEBI:15378"/>
        <dbReference type="ChEBI" id="CHEBI:57783"/>
        <dbReference type="ChEBI" id="CHEBI:57792"/>
        <dbReference type="ChEBI" id="CHEBI:58262"/>
        <dbReference type="ChEBI" id="CHEBI:58349"/>
        <dbReference type="EC" id="1.1.1.267"/>
    </reaction>
    <physiologicalReaction direction="right-to-left" evidence="8">
        <dbReference type="Rhea" id="RHEA:13719"/>
    </physiologicalReaction>
</comment>
<feature type="binding site" evidence="9">
    <location>
        <position position="13"/>
    </location>
    <ligand>
        <name>NADPH</name>
        <dbReference type="ChEBI" id="CHEBI:57783"/>
    </ligand>
</feature>
<feature type="binding site" evidence="9">
    <location>
        <position position="219"/>
    </location>
    <ligand>
        <name>1-deoxy-D-xylulose 5-phosphate</name>
        <dbReference type="ChEBI" id="CHEBI:57792"/>
    </ligand>
</feature>
<evidence type="ECO:0000256" key="8">
    <source>
        <dbReference type="ARBA" id="ARBA00048543"/>
    </source>
</evidence>
<evidence type="ECO:0000313" key="14">
    <source>
        <dbReference type="Proteomes" id="UP001327219"/>
    </source>
</evidence>
<feature type="binding site" evidence="9">
    <location>
        <position position="124"/>
    </location>
    <ligand>
        <name>NADPH</name>
        <dbReference type="ChEBI" id="CHEBI:57783"/>
    </ligand>
</feature>
<name>A0ABZ0UJE1_9RICK</name>
<evidence type="ECO:0000259" key="10">
    <source>
        <dbReference type="Pfam" id="PF02670"/>
    </source>
</evidence>
<keyword evidence="6 9" id="KW-0464">Manganese</keyword>
<keyword evidence="14" id="KW-1185">Reference proteome</keyword>
<feature type="binding site" evidence="9">
    <location>
        <position position="216"/>
    </location>
    <ligand>
        <name>1-deoxy-D-xylulose 5-phosphate</name>
        <dbReference type="ChEBI" id="CHEBI:57792"/>
    </ligand>
</feature>
<comment type="caution">
    <text evidence="9">Lacks conserved residue(s) required for the propagation of feature annotation.</text>
</comment>
<dbReference type="PANTHER" id="PTHR30525">
    <property type="entry name" value="1-DEOXY-D-XYLULOSE 5-PHOSPHATE REDUCTOISOMERASE"/>
    <property type="match status" value="1"/>
</dbReference>
<dbReference type="InterPro" id="IPR003821">
    <property type="entry name" value="DXP_reductoisomerase"/>
</dbReference>
<evidence type="ECO:0000313" key="13">
    <source>
        <dbReference type="EMBL" id="WPX96218.1"/>
    </source>
</evidence>
<sequence length="382" mass="42562">MKKKVCILGSTGSIGCSALNLISQHRDKYDVLTITANDNVRKLAQQAIEFQVKNVVICNEDKYAALKMLLSSYDINVYGGETDLNSLASMEYDVAIVGISGIAALMPIMSTLKNSKIVGLANKESIICAGDFIIEEARKKGTHLIPLDSEHNAIFQVFENNNRKHIEKLVLTASGGPFLNKSLDEMKNVTPEEAIKHPNWKMGSKISVDCANMMNKGLEVIEACKLFDLDIEKVEAIIHPESLIHGMVHYSDGSILAQMGYHDMRTPISTALDYPKRTEFSHHRLDLAKIGSFTFKEIDAKRFPLFYLTKQAYAMGNCALIVLNIANEVAVKAYLERKIGFLDINKIIENALQKIEQTQISSVEDVINYSETYALYCSKISL</sequence>
<comment type="similarity">
    <text evidence="2 9">Belongs to the DXR family.</text>
</comment>
<evidence type="ECO:0000256" key="9">
    <source>
        <dbReference type="HAMAP-Rule" id="MF_00183"/>
    </source>
</evidence>